<evidence type="ECO:0000313" key="2">
    <source>
        <dbReference type="Proteomes" id="UP000198211"/>
    </source>
</evidence>
<dbReference type="EMBL" id="NBNE01000288">
    <property type="protein sequence ID" value="OWZ20800.1"/>
    <property type="molecule type" value="Genomic_DNA"/>
</dbReference>
<gene>
    <name evidence="1" type="ORF">PHMEG_0004737</name>
</gene>
<dbReference type="Proteomes" id="UP000198211">
    <property type="component" value="Unassembled WGS sequence"/>
</dbReference>
<name>A0A225WV66_9STRA</name>
<comment type="caution">
    <text evidence="1">The sequence shown here is derived from an EMBL/GenBank/DDBJ whole genome shotgun (WGS) entry which is preliminary data.</text>
</comment>
<proteinExistence type="predicted"/>
<dbReference type="AlphaFoldDB" id="A0A225WV66"/>
<reference evidence="2" key="1">
    <citation type="submission" date="2017-03" db="EMBL/GenBank/DDBJ databases">
        <title>Phytopthora megakarya and P. palmivora, two closely related causual agents of cacao black pod achieved similar genome size and gene model numbers by different mechanisms.</title>
        <authorList>
            <person name="Ali S."/>
            <person name="Shao J."/>
            <person name="Larry D.J."/>
            <person name="Kronmiller B."/>
            <person name="Shen D."/>
            <person name="Strem M.D."/>
            <person name="Melnick R.L."/>
            <person name="Guiltinan M.J."/>
            <person name="Tyler B.M."/>
            <person name="Meinhardt L.W."/>
            <person name="Bailey B.A."/>
        </authorList>
    </citation>
    <scope>NUCLEOTIDE SEQUENCE [LARGE SCALE GENOMIC DNA]</scope>
    <source>
        <strain evidence="2">zdho120</strain>
    </source>
</reference>
<keyword evidence="2" id="KW-1185">Reference proteome</keyword>
<sequence length="199" mass="22484">MEELSFIRDLKAGRPSNFDINTRELMCAVYAALLWGASWAKATDDHDVHVLLRIDNTLAAVNAQPVFSTRITAIALEEARYHFYMSATHISGVENVMADAGSRIWGSKTKAREFTNLRDDWVQVTIPPNSRKLSQAWALLRAGALSGSSRIAYSRAWKQWVSLCQFMQYLPWLPRNATSESTARLGGIVVFLWKFGMNR</sequence>
<evidence type="ECO:0000313" key="1">
    <source>
        <dbReference type="EMBL" id="OWZ20800.1"/>
    </source>
</evidence>
<accession>A0A225WV66</accession>
<protein>
    <submittedName>
        <fullName evidence="1">Uncharacterized protein</fullName>
    </submittedName>
</protein>
<dbReference type="OrthoDB" id="90415at2759"/>
<organism evidence="1 2">
    <name type="scientific">Phytophthora megakarya</name>
    <dbReference type="NCBI Taxonomy" id="4795"/>
    <lineage>
        <taxon>Eukaryota</taxon>
        <taxon>Sar</taxon>
        <taxon>Stramenopiles</taxon>
        <taxon>Oomycota</taxon>
        <taxon>Peronosporomycetes</taxon>
        <taxon>Peronosporales</taxon>
        <taxon>Peronosporaceae</taxon>
        <taxon>Phytophthora</taxon>
    </lineage>
</organism>